<dbReference type="InterPro" id="IPR029044">
    <property type="entry name" value="Nucleotide-diphossugar_trans"/>
</dbReference>
<evidence type="ECO:0000313" key="4">
    <source>
        <dbReference type="Proteomes" id="UP000011717"/>
    </source>
</evidence>
<keyword evidence="4" id="KW-1185">Reference proteome</keyword>
<dbReference type="Gene3D" id="3.90.550.10">
    <property type="entry name" value="Spore Coat Polysaccharide Biosynthesis Protein SpsA, Chain A"/>
    <property type="match status" value="1"/>
</dbReference>
<organism evidence="3 4">
    <name type="scientific">Pacificimonas flava</name>
    <dbReference type="NCBI Taxonomy" id="1234595"/>
    <lineage>
        <taxon>Bacteria</taxon>
        <taxon>Pseudomonadati</taxon>
        <taxon>Pseudomonadota</taxon>
        <taxon>Alphaproteobacteria</taxon>
        <taxon>Sphingomonadales</taxon>
        <taxon>Sphingosinicellaceae</taxon>
        <taxon>Pacificimonas</taxon>
    </lineage>
</organism>
<gene>
    <name evidence="3" type="ORF">C725_0727</name>
</gene>
<dbReference type="PANTHER" id="PTHR43777">
    <property type="entry name" value="MOLYBDENUM COFACTOR CYTIDYLYLTRANSFERASE"/>
    <property type="match status" value="1"/>
</dbReference>
<dbReference type="SUPFAM" id="SSF53448">
    <property type="entry name" value="Nucleotide-diphospho-sugar transferases"/>
    <property type="match status" value="1"/>
</dbReference>
<dbReference type="PANTHER" id="PTHR43777:SF1">
    <property type="entry name" value="MOLYBDENUM COFACTOR CYTIDYLYLTRANSFERASE"/>
    <property type="match status" value="1"/>
</dbReference>
<evidence type="ECO:0000256" key="1">
    <source>
        <dbReference type="ARBA" id="ARBA00022842"/>
    </source>
</evidence>
<dbReference type="InterPro" id="IPR036425">
    <property type="entry name" value="MoaB/Mog-like_dom_sf"/>
</dbReference>
<keyword evidence="1" id="KW-0460">Magnesium</keyword>
<comment type="caution">
    <text evidence="3">The sequence shown here is derived from an EMBL/GenBank/DDBJ whole genome shotgun (WGS) entry which is preliminary data.</text>
</comment>
<dbReference type="RefSeq" id="WP_008600217.1">
    <property type="nucleotide sequence ID" value="NZ_AMRV01000002.1"/>
</dbReference>
<evidence type="ECO:0000313" key="3">
    <source>
        <dbReference type="EMBL" id="EMD83755.1"/>
    </source>
</evidence>
<dbReference type="InterPro" id="IPR025877">
    <property type="entry name" value="MobA-like_NTP_Trfase"/>
</dbReference>
<dbReference type="Pfam" id="PF12804">
    <property type="entry name" value="NTP_transf_3"/>
    <property type="match status" value="1"/>
</dbReference>
<dbReference type="Gene3D" id="3.40.980.10">
    <property type="entry name" value="MoaB/Mog-like domain"/>
    <property type="match status" value="1"/>
</dbReference>
<dbReference type="OrthoDB" id="9779263at2"/>
<proteinExistence type="predicted"/>
<reference evidence="3 4" key="1">
    <citation type="journal article" date="2013" name="Genome Announc.">
        <title>Draft Genome Sequence of Strain JLT2015T, Belonging to the Family Sphingomonadaceae of the Alphaproteobacteria.</title>
        <authorList>
            <person name="Tang K."/>
            <person name="Liu K."/>
            <person name="Li S."/>
            <person name="Jiao N."/>
        </authorList>
    </citation>
    <scope>NUCLEOTIDE SEQUENCE [LARGE SCALE GENOMIC DNA]</scope>
    <source>
        <strain evidence="3 4">JLT2015</strain>
    </source>
</reference>
<name>M2SEH5_9SPHN</name>
<protein>
    <recommendedName>
        <fullName evidence="2">MobA-like NTP transferase domain-containing protein</fullName>
    </recommendedName>
</protein>
<dbReference type="AlphaFoldDB" id="M2SEH5"/>
<feature type="domain" description="MobA-like NTP transferase" evidence="2">
    <location>
        <begin position="315"/>
        <end position="472"/>
    </location>
</feature>
<dbReference type="SUPFAM" id="SSF53218">
    <property type="entry name" value="Molybdenum cofactor biosynthesis proteins"/>
    <property type="match status" value="1"/>
</dbReference>
<sequence>MQGARLAKGTRLTRDDLRAARAAGHEELMVAGPDADDILEDDAALRLGRAAAGEGLIAQPPVHGRVDLHAGSAGLLRYEPARVDAVNAHDEAIGLAALPPLAPLRAGDIAATLKIVTFALPSRALKAAERDAAAHPLTLAPFRPLAVHLIQTEAGAASAKMMAKTSRVTRARVEALGGVLTESRTAHDVDALAASIAGTRADLLLVAGASATADRRDTVPAAISFAGGETLRLGMPVDPGNLLLLGRRGNMPIIGMPGCARSPKRNGFDFVLERLFAGIGVESSDLARMGPGGYLHEADRPDRAAARPEVNIVGAIVLAAGRSSRMGANKLCADFGDGTVLGASVAAARGAGLPVLVVTGHQAGEVRAALPADAATVHASGYAGGLSASLAAGLGAAPADWDAALVLLGDMPLVEPDLLARMAGTAVHADDIVVPVHHGRRGNPVLWGRQHFAALQRLEGDVGGKAVMAAHEEQLIEVEAPTDAIFMDVDTPQALARARERLRLR</sequence>
<dbReference type="EMBL" id="AMRV01000002">
    <property type="protein sequence ID" value="EMD83755.1"/>
    <property type="molecule type" value="Genomic_DNA"/>
</dbReference>
<dbReference type="CDD" id="cd04182">
    <property type="entry name" value="GT_2_like_f"/>
    <property type="match status" value="1"/>
</dbReference>
<accession>M2SEH5</accession>
<dbReference type="Proteomes" id="UP000011717">
    <property type="component" value="Unassembled WGS sequence"/>
</dbReference>
<dbReference type="GO" id="GO:0016779">
    <property type="term" value="F:nucleotidyltransferase activity"/>
    <property type="evidence" value="ECO:0007669"/>
    <property type="project" value="UniProtKB-ARBA"/>
</dbReference>
<evidence type="ECO:0000259" key="2">
    <source>
        <dbReference type="Pfam" id="PF12804"/>
    </source>
</evidence>